<proteinExistence type="predicted"/>
<feature type="transmembrane region" description="Helical" evidence="1">
    <location>
        <begin position="6"/>
        <end position="26"/>
    </location>
</feature>
<organism evidence="2 3">
    <name type="scientific">Oribacterium parvum ACB1</name>
    <dbReference type="NCBI Taxonomy" id="796943"/>
    <lineage>
        <taxon>Bacteria</taxon>
        <taxon>Bacillati</taxon>
        <taxon>Bacillota</taxon>
        <taxon>Clostridia</taxon>
        <taxon>Lachnospirales</taxon>
        <taxon>Lachnospiraceae</taxon>
        <taxon>Oribacterium</taxon>
    </lineage>
</organism>
<evidence type="ECO:0000313" key="2">
    <source>
        <dbReference type="EMBL" id="EHL11234.1"/>
    </source>
</evidence>
<dbReference type="AlphaFoldDB" id="G9WN68"/>
<keyword evidence="3" id="KW-1185">Reference proteome</keyword>
<comment type="caution">
    <text evidence="2">The sequence shown here is derived from an EMBL/GenBank/DDBJ whole genome shotgun (WGS) entry which is preliminary data.</text>
</comment>
<dbReference type="RefSeq" id="WP_009534661.1">
    <property type="nucleotide sequence ID" value="NZ_KE148312.1"/>
</dbReference>
<reference evidence="2" key="1">
    <citation type="submission" date="2011-08" db="EMBL/GenBank/DDBJ databases">
        <authorList>
            <consortium name="The Broad Institute Genome Sequencing Platform"/>
            <person name="Earl A."/>
            <person name="Ward D."/>
            <person name="Feldgarden M."/>
            <person name="Gevers D."/>
            <person name="Sizova M."/>
            <person name="Hazen A."/>
            <person name="Epstein S."/>
            <person name="Young S.K."/>
            <person name="Zeng Q."/>
            <person name="Gargeya S."/>
            <person name="Fitzgerald M."/>
            <person name="Haas B."/>
            <person name="Abouelleil A."/>
            <person name="Alvarado L."/>
            <person name="Arachchi H.M."/>
            <person name="Berlin A."/>
            <person name="Brown A."/>
            <person name="Chapman S.B."/>
            <person name="Chen Z."/>
            <person name="Dunbar C."/>
            <person name="Freedman E."/>
            <person name="Gearin G."/>
            <person name="Gellesch M."/>
            <person name="Goldberg J."/>
            <person name="Griggs A."/>
            <person name="Gujja S."/>
            <person name="Heiman D."/>
            <person name="Howarth C."/>
            <person name="Larson L."/>
            <person name="Lui A."/>
            <person name="MacDonald P.J.P."/>
            <person name="Montmayeur A."/>
            <person name="Murphy C."/>
            <person name="Neiman D."/>
            <person name="Pearson M."/>
            <person name="Priest M."/>
            <person name="Roberts A."/>
            <person name="Saif S."/>
            <person name="Shea T."/>
            <person name="Shenoy N."/>
            <person name="Sisk P."/>
            <person name="Stolte C."/>
            <person name="Sykes S."/>
            <person name="Wortman J."/>
            <person name="Nusbaum C."/>
            <person name="Birren B."/>
        </authorList>
    </citation>
    <scope>NUCLEOTIDE SEQUENCE</scope>
    <source>
        <strain evidence="2">ACB1</strain>
    </source>
</reference>
<dbReference type="PATRIC" id="fig|796943.3.peg.1207"/>
<accession>G9WN68</accession>
<gene>
    <name evidence="2" type="ORF">HMPREF9625_00801</name>
</gene>
<dbReference type="EMBL" id="AFZC02000003">
    <property type="protein sequence ID" value="EHL11234.1"/>
    <property type="molecule type" value="Genomic_DNA"/>
</dbReference>
<evidence type="ECO:0000256" key="1">
    <source>
        <dbReference type="SAM" id="Phobius"/>
    </source>
</evidence>
<protein>
    <submittedName>
        <fullName evidence="2">Uncharacterized protein</fullName>
    </submittedName>
</protein>
<keyword evidence="1" id="KW-0812">Transmembrane</keyword>
<evidence type="ECO:0000313" key="3">
    <source>
        <dbReference type="Proteomes" id="UP000018461"/>
    </source>
</evidence>
<dbReference type="STRING" id="796943.HMPREF9625_00801"/>
<keyword evidence="1" id="KW-0472">Membrane</keyword>
<keyword evidence="1" id="KW-1133">Transmembrane helix</keyword>
<dbReference type="HOGENOM" id="CLU_136178_0_0_9"/>
<name>G9WN68_9FIRM</name>
<sequence length="167" mass="18456">MNTTTIMIIVAVVIVWAVAFTVMLSLTKKRDAGEQKFIEENRDKALLHLYCKQIKVDGNSLANLSFTTGKNLQTIVALSGGQHTIEGVFETTESIGAKTRNIKTENMSFDVSLDAGHSYSAAMYFYSAEERSSYYKGEVGKAIVEVPLSFSVGSDFVKAYIIVYQEN</sequence>
<reference evidence="2" key="2">
    <citation type="submission" date="2013-03" db="EMBL/GenBank/DDBJ databases">
        <title>The Genome Sequence of Oribacterium sp. ACB1.</title>
        <authorList>
            <consortium name="The Broad Institute Genomics Platform"/>
            <consortium name="The Broad Institute Genome Sequencing Center for Infectious Disease"/>
            <person name="Earl A."/>
            <person name="Ward D."/>
            <person name="Feldgarden M."/>
            <person name="Gevers D."/>
            <person name="Sizova M."/>
            <person name="Hazen A."/>
            <person name="Epstein S."/>
            <person name="Walker B."/>
            <person name="Young S."/>
            <person name="Zeng Q."/>
            <person name="Gargeya S."/>
            <person name="Fitzgerald M."/>
            <person name="Haas B."/>
            <person name="Abouelleil A."/>
            <person name="Allen A.W."/>
            <person name="Alvarado L."/>
            <person name="Arachchi H.M."/>
            <person name="Berlin A.M."/>
            <person name="Chapman S.B."/>
            <person name="Gainer-Dewar J."/>
            <person name="Goldberg J."/>
            <person name="Griggs A."/>
            <person name="Gujja S."/>
            <person name="Hansen M."/>
            <person name="Howarth C."/>
            <person name="Imamovic A."/>
            <person name="Ireland A."/>
            <person name="Larimer J."/>
            <person name="McCowan C."/>
            <person name="Murphy C."/>
            <person name="Pearson M."/>
            <person name="Poon T.W."/>
            <person name="Priest M."/>
            <person name="Roberts A."/>
            <person name="Saif S."/>
            <person name="Shea T."/>
            <person name="Sisk P."/>
            <person name="Sykes S."/>
            <person name="Wortman J."/>
            <person name="Nusbaum C."/>
            <person name="Birren B."/>
        </authorList>
    </citation>
    <scope>NUCLEOTIDE SEQUENCE [LARGE SCALE GENOMIC DNA]</scope>
    <source>
        <strain evidence="2">ACB1</strain>
    </source>
</reference>
<dbReference type="Proteomes" id="UP000018461">
    <property type="component" value="Unassembled WGS sequence"/>
</dbReference>